<evidence type="ECO:0000256" key="1">
    <source>
        <dbReference type="SAM" id="MobiDB-lite"/>
    </source>
</evidence>
<name>A0A7S2SW59_9STRA</name>
<feature type="region of interest" description="Disordered" evidence="1">
    <location>
        <begin position="1"/>
        <end position="53"/>
    </location>
</feature>
<dbReference type="AlphaFoldDB" id="A0A7S2SW59"/>
<dbReference type="EMBL" id="HBHJ01032347">
    <property type="protein sequence ID" value="CAD9710465.1"/>
    <property type="molecule type" value="Transcribed_RNA"/>
</dbReference>
<protein>
    <submittedName>
        <fullName evidence="2">Uncharacterized protein</fullName>
    </submittedName>
</protein>
<evidence type="ECO:0000313" key="2">
    <source>
        <dbReference type="EMBL" id="CAD9710465.1"/>
    </source>
</evidence>
<accession>A0A7S2SW59</accession>
<sequence length="175" mass="18695">MPRIEVFEEDEDGGFDISASSVAPPPPPSSAPAAPPPPPPSARAGESFIPASTFSERMPGFIFTTREGGTGYYKDENGPEEPPVPAPGKEDLDLSYIHLRGVATPHTVEIVVPVGERPKSAADVQVELVDKKLCLIQCQHWQTPVEVPLAHAADATKAQGWLNSGSLTLRLPLRV</sequence>
<reference evidence="2" key="1">
    <citation type="submission" date="2021-01" db="EMBL/GenBank/DDBJ databases">
        <authorList>
            <person name="Corre E."/>
            <person name="Pelletier E."/>
            <person name="Niang G."/>
            <person name="Scheremetjew M."/>
            <person name="Finn R."/>
            <person name="Kale V."/>
            <person name="Holt S."/>
            <person name="Cochrane G."/>
            <person name="Meng A."/>
            <person name="Brown T."/>
            <person name="Cohen L."/>
        </authorList>
    </citation>
    <scope>NUCLEOTIDE SEQUENCE</scope>
    <source>
        <strain evidence="2">CCMP1243</strain>
    </source>
</reference>
<proteinExistence type="predicted"/>
<feature type="compositionally biased region" description="Pro residues" evidence="1">
    <location>
        <begin position="23"/>
        <end position="41"/>
    </location>
</feature>
<organism evidence="2">
    <name type="scientific">Rhizochromulina marina</name>
    <dbReference type="NCBI Taxonomy" id="1034831"/>
    <lineage>
        <taxon>Eukaryota</taxon>
        <taxon>Sar</taxon>
        <taxon>Stramenopiles</taxon>
        <taxon>Ochrophyta</taxon>
        <taxon>Dictyochophyceae</taxon>
        <taxon>Rhizochromulinales</taxon>
        <taxon>Rhizochromulina</taxon>
    </lineage>
</organism>
<feature type="region of interest" description="Disordered" evidence="1">
    <location>
        <begin position="67"/>
        <end position="88"/>
    </location>
</feature>
<gene>
    <name evidence="2" type="ORF">RMAR1173_LOCUS21458</name>
</gene>